<dbReference type="Proteomes" id="UP001359485">
    <property type="component" value="Unassembled WGS sequence"/>
</dbReference>
<gene>
    <name evidence="2" type="ORF">RUM44_009693</name>
</gene>
<sequence length="171" mass="19352">MLCFRKSEGSHEGGQNGLGKSVFGRLFKDFRSGQSRESKPQRPLGRTLSANFKDKERKTKLSRTLSASQKDRKIVERRNGVEESQDWEAKAFHIRNYKSFNGDGLTNGYPDDSWLTDAKSRKTSLSNPSPESCRTNNVNDSEINHSALVSYLDEEGLKKTTKQQKKHGGIR</sequence>
<reference evidence="2 3" key="1">
    <citation type="submission" date="2023-09" db="EMBL/GenBank/DDBJ databases">
        <title>Genomes of two closely related lineages of the louse Polyplax serrata with different host specificities.</title>
        <authorList>
            <person name="Martinu J."/>
            <person name="Tarabai H."/>
            <person name="Stefka J."/>
            <person name="Hypsa V."/>
        </authorList>
    </citation>
    <scope>NUCLEOTIDE SEQUENCE [LARGE SCALE GENOMIC DNA]</scope>
    <source>
        <strain evidence="2">98ZLc_SE</strain>
    </source>
</reference>
<feature type="compositionally biased region" description="Basic and acidic residues" evidence="1">
    <location>
        <begin position="1"/>
        <end position="11"/>
    </location>
</feature>
<evidence type="ECO:0000313" key="2">
    <source>
        <dbReference type="EMBL" id="KAK6627216.1"/>
    </source>
</evidence>
<accession>A0ABR1AU08</accession>
<proteinExistence type="predicted"/>
<evidence type="ECO:0000313" key="3">
    <source>
        <dbReference type="Proteomes" id="UP001359485"/>
    </source>
</evidence>
<dbReference type="EMBL" id="JAWJWF010000045">
    <property type="protein sequence ID" value="KAK6627216.1"/>
    <property type="molecule type" value="Genomic_DNA"/>
</dbReference>
<feature type="region of interest" description="Disordered" evidence="1">
    <location>
        <begin position="120"/>
        <end position="141"/>
    </location>
</feature>
<feature type="region of interest" description="Disordered" evidence="1">
    <location>
        <begin position="1"/>
        <end position="20"/>
    </location>
</feature>
<organism evidence="2 3">
    <name type="scientific">Polyplax serrata</name>
    <name type="common">Common mouse louse</name>
    <dbReference type="NCBI Taxonomy" id="468196"/>
    <lineage>
        <taxon>Eukaryota</taxon>
        <taxon>Metazoa</taxon>
        <taxon>Ecdysozoa</taxon>
        <taxon>Arthropoda</taxon>
        <taxon>Hexapoda</taxon>
        <taxon>Insecta</taxon>
        <taxon>Pterygota</taxon>
        <taxon>Neoptera</taxon>
        <taxon>Paraneoptera</taxon>
        <taxon>Psocodea</taxon>
        <taxon>Troctomorpha</taxon>
        <taxon>Phthiraptera</taxon>
        <taxon>Anoplura</taxon>
        <taxon>Polyplacidae</taxon>
        <taxon>Polyplax</taxon>
    </lineage>
</organism>
<keyword evidence="3" id="KW-1185">Reference proteome</keyword>
<feature type="compositionally biased region" description="Basic and acidic residues" evidence="1">
    <location>
        <begin position="31"/>
        <end position="40"/>
    </location>
</feature>
<comment type="caution">
    <text evidence="2">The sequence shown here is derived from an EMBL/GenBank/DDBJ whole genome shotgun (WGS) entry which is preliminary data.</text>
</comment>
<feature type="compositionally biased region" description="Polar residues" evidence="1">
    <location>
        <begin position="123"/>
        <end position="141"/>
    </location>
</feature>
<name>A0ABR1AU08_POLSC</name>
<evidence type="ECO:0000256" key="1">
    <source>
        <dbReference type="SAM" id="MobiDB-lite"/>
    </source>
</evidence>
<protein>
    <submittedName>
        <fullName evidence="2">Uncharacterized protein</fullName>
    </submittedName>
</protein>
<feature type="compositionally biased region" description="Basic and acidic residues" evidence="1">
    <location>
        <begin position="69"/>
        <end position="84"/>
    </location>
</feature>
<feature type="region of interest" description="Disordered" evidence="1">
    <location>
        <begin position="31"/>
        <end position="84"/>
    </location>
</feature>